<evidence type="ECO:0000256" key="3">
    <source>
        <dbReference type="ARBA" id="ARBA00022692"/>
    </source>
</evidence>
<dbReference type="AlphaFoldDB" id="A0A9W6A8R8"/>
<evidence type="ECO:0000256" key="2">
    <source>
        <dbReference type="ARBA" id="ARBA00007520"/>
    </source>
</evidence>
<keyword evidence="4 6" id="KW-1133">Transmembrane helix</keyword>
<protein>
    <recommendedName>
        <fullName evidence="9">Major facilitator superfamily (MFS) profile domain-containing protein</fullName>
    </recommendedName>
</protein>
<sequence length="183" mass="19218">MISGFLSGLAVTRLGYYLPSAVTGTVLAAIGSGLMSLFTPHTSMGKWIGYQIIAGVGRGCALQMPLIAVQNNVPPSKIAVSMAFLYFCQNFGGALWLSFASTVFNTGLANLLPIYAPDVSVSEVTSAGVSGMRSVIPHSSLDGVVIAYNDAIQHVFYMVAGTAGAAFVFSWGLGWKSVQKRRA</sequence>
<feature type="transmembrane region" description="Helical" evidence="6">
    <location>
        <begin position="16"/>
        <end position="38"/>
    </location>
</feature>
<comment type="similarity">
    <text evidence="2">Belongs to the major facilitator superfamily. TCR/Tet family.</text>
</comment>
<dbReference type="PANTHER" id="PTHR23501:SF193">
    <property type="entry name" value="MULTIDRUG TRANSPORTER, PUTATIVE (AFU_ORTHOLOGUE AFUA_8G00940)-RELATED"/>
    <property type="match status" value="1"/>
</dbReference>
<evidence type="ECO:0000256" key="5">
    <source>
        <dbReference type="ARBA" id="ARBA00023136"/>
    </source>
</evidence>
<keyword evidence="3 6" id="KW-0812">Transmembrane</keyword>
<dbReference type="InterPro" id="IPR036259">
    <property type="entry name" value="MFS_trans_sf"/>
</dbReference>
<evidence type="ECO:0000313" key="7">
    <source>
        <dbReference type="EMBL" id="GLA53106.1"/>
    </source>
</evidence>
<reference evidence="7" key="1">
    <citation type="submission" date="2022-07" db="EMBL/GenBank/DDBJ databases">
        <title>Taxonomy of Aspergillus series Nigri: significant species reduction supported by multi-species coalescent approaches.</title>
        <authorList>
            <person name="Bian C."/>
            <person name="Kusuya Y."/>
            <person name="Sklenar F."/>
            <person name="D'hooge E."/>
            <person name="Yaguchi T."/>
            <person name="Takahashi H."/>
            <person name="Hubka V."/>
        </authorList>
    </citation>
    <scope>NUCLEOTIDE SEQUENCE</scope>
    <source>
        <strain evidence="7">IFM 63604</strain>
    </source>
</reference>
<dbReference type="GO" id="GO:0022857">
    <property type="term" value="F:transmembrane transporter activity"/>
    <property type="evidence" value="ECO:0007669"/>
    <property type="project" value="TreeGrafter"/>
</dbReference>
<evidence type="ECO:0008006" key="9">
    <source>
        <dbReference type="Google" id="ProtNLM"/>
    </source>
</evidence>
<comment type="subcellular location">
    <subcellularLocation>
        <location evidence="1">Membrane</location>
        <topology evidence="1">Multi-pass membrane protein</topology>
    </subcellularLocation>
</comment>
<dbReference type="EMBL" id="BRPB01000074">
    <property type="protein sequence ID" value="GLA53106.1"/>
    <property type="molecule type" value="Genomic_DNA"/>
</dbReference>
<evidence type="ECO:0000256" key="1">
    <source>
        <dbReference type="ARBA" id="ARBA00004141"/>
    </source>
</evidence>
<accession>A0A9W6A8R8</accession>
<proteinExistence type="inferred from homology"/>
<dbReference type="PANTHER" id="PTHR23501">
    <property type="entry name" value="MAJOR FACILITATOR SUPERFAMILY"/>
    <property type="match status" value="1"/>
</dbReference>
<feature type="transmembrane region" description="Helical" evidence="6">
    <location>
        <begin position="155"/>
        <end position="175"/>
    </location>
</feature>
<feature type="transmembrane region" description="Helical" evidence="6">
    <location>
        <begin position="84"/>
        <end position="104"/>
    </location>
</feature>
<evidence type="ECO:0000313" key="8">
    <source>
        <dbReference type="Proteomes" id="UP001144191"/>
    </source>
</evidence>
<keyword evidence="5 6" id="KW-0472">Membrane</keyword>
<dbReference type="GO" id="GO:0005886">
    <property type="term" value="C:plasma membrane"/>
    <property type="evidence" value="ECO:0007669"/>
    <property type="project" value="TreeGrafter"/>
</dbReference>
<comment type="caution">
    <text evidence="7">The sequence shown here is derived from an EMBL/GenBank/DDBJ whole genome shotgun (WGS) entry which is preliminary data.</text>
</comment>
<evidence type="ECO:0000256" key="4">
    <source>
        <dbReference type="ARBA" id="ARBA00022989"/>
    </source>
</evidence>
<name>A0A9W6A8R8_ASPNG</name>
<dbReference type="Proteomes" id="UP001144191">
    <property type="component" value="Unassembled WGS sequence"/>
</dbReference>
<gene>
    <name evidence="7" type="ORF">AnigIFM63604_010193</name>
</gene>
<dbReference type="SUPFAM" id="SSF103473">
    <property type="entry name" value="MFS general substrate transporter"/>
    <property type="match status" value="1"/>
</dbReference>
<organism evidence="7 8">
    <name type="scientific">Aspergillus niger</name>
    <dbReference type="NCBI Taxonomy" id="5061"/>
    <lineage>
        <taxon>Eukaryota</taxon>
        <taxon>Fungi</taxon>
        <taxon>Dikarya</taxon>
        <taxon>Ascomycota</taxon>
        <taxon>Pezizomycotina</taxon>
        <taxon>Eurotiomycetes</taxon>
        <taxon>Eurotiomycetidae</taxon>
        <taxon>Eurotiales</taxon>
        <taxon>Aspergillaceae</taxon>
        <taxon>Aspergillus</taxon>
        <taxon>Aspergillus subgen. Circumdati</taxon>
    </lineage>
</organism>
<evidence type="ECO:0000256" key="6">
    <source>
        <dbReference type="SAM" id="Phobius"/>
    </source>
</evidence>